<dbReference type="AlphaFoldDB" id="A0AA96WNG2"/>
<sequence>MNNRVPTVTPARTQLTVELGRSQNRSPFSQLRMRVNKRATANSSMATLEQSVFQQINQYRQQRGLAPLTRNATINQQARQHSQNMANSRTLSHNGFSARIQTIGKTIPYRAAAENVAYNAGFSNPAAQAVNGWLKSSGHLRNIMGNYNLTGIGVAKNSQGEFYFTQIFIRR</sequence>
<proteinExistence type="predicted"/>
<dbReference type="Gene3D" id="3.40.33.10">
    <property type="entry name" value="CAP"/>
    <property type="match status" value="1"/>
</dbReference>
<organism evidence="2">
    <name type="scientific">Leptolyngbya sp. NK1-12</name>
    <dbReference type="NCBI Taxonomy" id="2547451"/>
    <lineage>
        <taxon>Bacteria</taxon>
        <taxon>Bacillati</taxon>
        <taxon>Cyanobacteriota</taxon>
        <taxon>Cyanophyceae</taxon>
        <taxon>Leptolyngbyales</taxon>
        <taxon>Leptolyngbyaceae</taxon>
        <taxon>Leptolyngbya group</taxon>
        <taxon>Leptolyngbya</taxon>
    </lineage>
</organism>
<protein>
    <submittedName>
        <fullName evidence="2">CAP domain-containing protein</fullName>
    </submittedName>
</protein>
<dbReference type="InterPro" id="IPR014044">
    <property type="entry name" value="CAP_dom"/>
</dbReference>
<dbReference type="Pfam" id="PF00188">
    <property type="entry name" value="CAP"/>
    <property type="match status" value="1"/>
</dbReference>
<dbReference type="InterPro" id="IPR035940">
    <property type="entry name" value="CAP_sf"/>
</dbReference>
<feature type="domain" description="SCP" evidence="1">
    <location>
        <begin position="55"/>
        <end position="168"/>
    </location>
</feature>
<dbReference type="CDD" id="cd05379">
    <property type="entry name" value="CAP_bacterial"/>
    <property type="match status" value="1"/>
</dbReference>
<dbReference type="EMBL" id="CP053586">
    <property type="protein sequence ID" value="WNZ24986.1"/>
    <property type="molecule type" value="Genomic_DNA"/>
</dbReference>
<dbReference type="SUPFAM" id="SSF55797">
    <property type="entry name" value="PR-1-like"/>
    <property type="match status" value="1"/>
</dbReference>
<evidence type="ECO:0000259" key="1">
    <source>
        <dbReference type="Pfam" id="PF00188"/>
    </source>
</evidence>
<name>A0AA96WNG2_9CYAN</name>
<dbReference type="PANTHER" id="PTHR31157">
    <property type="entry name" value="SCP DOMAIN-CONTAINING PROTEIN"/>
    <property type="match status" value="1"/>
</dbReference>
<dbReference type="PANTHER" id="PTHR31157:SF1">
    <property type="entry name" value="SCP DOMAIN-CONTAINING PROTEIN"/>
    <property type="match status" value="1"/>
</dbReference>
<evidence type="ECO:0000313" key="2">
    <source>
        <dbReference type="EMBL" id="WNZ24986.1"/>
    </source>
</evidence>
<accession>A0AA96WNG2</accession>
<reference evidence="2" key="1">
    <citation type="submission" date="2020-05" db="EMBL/GenBank/DDBJ databases">
        <authorList>
            <person name="Zhu T."/>
            <person name="Keshari N."/>
            <person name="Lu X."/>
        </authorList>
    </citation>
    <scope>NUCLEOTIDE SEQUENCE</scope>
    <source>
        <strain evidence="2">NK1-12</strain>
    </source>
</reference>
<dbReference type="RefSeq" id="WP_316431049.1">
    <property type="nucleotide sequence ID" value="NZ_CP053586.1"/>
</dbReference>
<gene>
    <name evidence="2" type="ORF">HJG54_20450</name>
</gene>